<dbReference type="Pfam" id="PF10135">
    <property type="entry name" value="Rod-binding"/>
    <property type="match status" value="1"/>
</dbReference>
<dbReference type="EMBL" id="JABBZM010000013">
    <property type="protein sequence ID" value="NMV39258.1"/>
    <property type="molecule type" value="Genomic_DNA"/>
</dbReference>
<evidence type="ECO:0000256" key="1">
    <source>
        <dbReference type="ARBA" id="ARBA00002954"/>
    </source>
</evidence>
<evidence type="ECO:0000256" key="10">
    <source>
        <dbReference type="ARBA" id="ARBA00030835"/>
    </source>
</evidence>
<dbReference type="InterPro" id="IPR019301">
    <property type="entry name" value="Flagellar_prot_FlgJ_N"/>
</dbReference>
<comment type="similarity">
    <text evidence="4">In the C-terminal section; belongs to the glycosyl hydrolase 73 family.</text>
</comment>
<name>A0A848P6Q0_9RALS</name>
<keyword evidence="6" id="KW-0574">Periplasm</keyword>
<evidence type="ECO:0000259" key="11">
    <source>
        <dbReference type="SMART" id="SM00047"/>
    </source>
</evidence>
<dbReference type="InterPro" id="IPR051056">
    <property type="entry name" value="Glycosyl_Hydrolase_73"/>
</dbReference>
<accession>A0A848P6Q0</accession>
<organism evidence="12 13">
    <name type="scientific">Ralstonia insidiosa</name>
    <dbReference type="NCBI Taxonomy" id="190721"/>
    <lineage>
        <taxon>Bacteria</taxon>
        <taxon>Pseudomonadati</taxon>
        <taxon>Pseudomonadota</taxon>
        <taxon>Betaproteobacteria</taxon>
        <taxon>Burkholderiales</taxon>
        <taxon>Burkholderiaceae</taxon>
        <taxon>Ralstonia</taxon>
    </lineage>
</organism>
<dbReference type="AlphaFoldDB" id="A0A848P6Q0"/>
<dbReference type="Gene3D" id="1.10.530.10">
    <property type="match status" value="1"/>
</dbReference>
<evidence type="ECO:0000256" key="2">
    <source>
        <dbReference type="ARBA" id="ARBA00004418"/>
    </source>
</evidence>
<evidence type="ECO:0000256" key="4">
    <source>
        <dbReference type="ARBA" id="ARBA00007974"/>
    </source>
</evidence>
<comment type="similarity">
    <text evidence="3">In the N-terminal section; belongs to the FlgJ family.</text>
</comment>
<comment type="subcellular location">
    <subcellularLocation>
        <location evidence="2">Periplasm</location>
    </subcellularLocation>
</comment>
<keyword evidence="8" id="KW-0326">Glycosidase</keyword>
<sequence length="363" mass="38018">MNPTDLTSRLALDSTGFESLKQAARTDPTGAAKTVAKQFDAIFVNMMLKQMRDASPQNGPFDSSSTKMYTSMLDQQLSQTMASRGVGVADQLLKQMLRQANHVNPDAGGPVNTALSNTTATNTALPGATGSTSDTAKAIARSSLNSMAAAVAPGTEDDGSGISTVPRPGLEERVQRALAALRKQAGADQSGQSTGALPDVDLSTVASEPRGDRMASFYNKLIGHASQAAQETGIPANFMIGHAALESGWGRREIKSSDGTNTHNLFGIKAGGSWTGKTATVTTTEYVGGVAHKVQEKFRAYGSYAEAFKDYANLLANNPRYSNVVAAGNGNDAASFAKGLQRAGYATDPNYANKIMAVLKQIV</sequence>
<keyword evidence="12" id="KW-0966">Cell projection</keyword>
<evidence type="ECO:0000313" key="13">
    <source>
        <dbReference type="Proteomes" id="UP000575469"/>
    </source>
</evidence>
<dbReference type="Gene3D" id="2.10.70.40">
    <property type="entry name" value="peptidoglycan hydrolase"/>
    <property type="match status" value="1"/>
</dbReference>
<dbReference type="GO" id="GO:0042597">
    <property type="term" value="C:periplasmic space"/>
    <property type="evidence" value="ECO:0007669"/>
    <property type="project" value="UniProtKB-SubCell"/>
</dbReference>
<dbReference type="PRINTS" id="PR01002">
    <property type="entry name" value="FLGFLGJ"/>
</dbReference>
<dbReference type="InterPro" id="IPR013377">
    <property type="entry name" value="FlgJ"/>
</dbReference>
<dbReference type="NCBIfam" id="TIGR02541">
    <property type="entry name" value="flagell_FlgJ"/>
    <property type="match status" value="1"/>
</dbReference>
<evidence type="ECO:0000256" key="3">
    <source>
        <dbReference type="ARBA" id="ARBA00006880"/>
    </source>
</evidence>
<evidence type="ECO:0000256" key="5">
    <source>
        <dbReference type="ARBA" id="ARBA00013433"/>
    </source>
</evidence>
<dbReference type="Pfam" id="PF01832">
    <property type="entry name" value="Glucosaminidase"/>
    <property type="match status" value="1"/>
</dbReference>
<dbReference type="Proteomes" id="UP000575469">
    <property type="component" value="Unassembled WGS sequence"/>
</dbReference>
<dbReference type="SUPFAM" id="SSF53955">
    <property type="entry name" value="Lysozyme-like"/>
    <property type="match status" value="1"/>
</dbReference>
<keyword evidence="9" id="KW-0961">Cell wall biogenesis/degradation</keyword>
<reference evidence="12 13" key="1">
    <citation type="submission" date="2020-04" db="EMBL/GenBank/DDBJ databases">
        <title>Ralstonia insidiosa genome sequencing and assembly.</title>
        <authorList>
            <person name="Martins R.C.R."/>
            <person name="Perdigao-Neto L.V."/>
            <person name="Levin A.S.S."/>
            <person name="Costa S.F."/>
        </authorList>
    </citation>
    <scope>NUCLEOTIDE SEQUENCE [LARGE SCALE GENOMIC DNA]</scope>
    <source>
        <strain evidence="12 13">5047</strain>
    </source>
</reference>
<feature type="domain" description="Mannosyl-glycoprotein endo-beta-N-acetylglucosamidase-like" evidence="11">
    <location>
        <begin position="202"/>
        <end position="363"/>
    </location>
</feature>
<comment type="caution">
    <text evidence="12">The sequence shown here is derived from an EMBL/GenBank/DDBJ whole genome shotgun (WGS) entry which is preliminary data.</text>
</comment>
<dbReference type="InterPro" id="IPR023346">
    <property type="entry name" value="Lysozyme-like_dom_sf"/>
</dbReference>
<proteinExistence type="inferred from homology"/>
<dbReference type="RefSeq" id="WP_104656327.1">
    <property type="nucleotide sequence ID" value="NZ_JABBZM010000013.1"/>
</dbReference>
<gene>
    <name evidence="12" type="primary">flgJ</name>
    <name evidence="12" type="ORF">HGR00_15195</name>
</gene>
<dbReference type="GO" id="GO:0071973">
    <property type="term" value="P:bacterial-type flagellum-dependent cell motility"/>
    <property type="evidence" value="ECO:0007669"/>
    <property type="project" value="TreeGrafter"/>
</dbReference>
<evidence type="ECO:0000256" key="9">
    <source>
        <dbReference type="ARBA" id="ARBA00023316"/>
    </source>
</evidence>
<evidence type="ECO:0000313" key="12">
    <source>
        <dbReference type="EMBL" id="NMV39258.1"/>
    </source>
</evidence>
<dbReference type="GO" id="GO:0004040">
    <property type="term" value="F:amidase activity"/>
    <property type="evidence" value="ECO:0007669"/>
    <property type="project" value="InterPro"/>
</dbReference>
<comment type="function">
    <text evidence="1">Flagellum-specific muramidase which hydrolyzes the peptidoglycan layer to assemble the rod structure in the periplasmic space.</text>
</comment>
<dbReference type="PANTHER" id="PTHR33308:SF9">
    <property type="entry name" value="PEPTIDOGLYCAN HYDROLASE FLGJ"/>
    <property type="match status" value="1"/>
</dbReference>
<dbReference type="GO" id="GO:0016798">
    <property type="term" value="F:hydrolase activity, acting on glycosyl bonds"/>
    <property type="evidence" value="ECO:0007669"/>
    <property type="project" value="UniProtKB-KW"/>
</dbReference>
<keyword evidence="12" id="KW-0282">Flagellum</keyword>
<keyword evidence="12" id="KW-0969">Cilium</keyword>
<dbReference type="SMART" id="SM00047">
    <property type="entry name" value="LYZ2"/>
    <property type="match status" value="1"/>
</dbReference>
<protein>
    <recommendedName>
        <fullName evidence="5">Peptidoglycan hydrolase FlgJ</fullName>
    </recommendedName>
    <alternativeName>
        <fullName evidence="10">Muramidase FlgJ</fullName>
    </alternativeName>
</protein>
<dbReference type="GO" id="GO:0071555">
    <property type="term" value="P:cell wall organization"/>
    <property type="evidence" value="ECO:0007669"/>
    <property type="project" value="UniProtKB-KW"/>
</dbReference>
<dbReference type="GO" id="GO:0044780">
    <property type="term" value="P:bacterial-type flagellum assembly"/>
    <property type="evidence" value="ECO:0007669"/>
    <property type="project" value="InterPro"/>
</dbReference>
<evidence type="ECO:0000256" key="7">
    <source>
        <dbReference type="ARBA" id="ARBA00022801"/>
    </source>
</evidence>
<keyword evidence="7 12" id="KW-0378">Hydrolase</keyword>
<dbReference type="InterPro" id="IPR002901">
    <property type="entry name" value="MGlyc_endo_b_GlcNAc-like_dom"/>
</dbReference>
<dbReference type="PANTHER" id="PTHR33308">
    <property type="entry name" value="PEPTIDOGLYCAN HYDROLASE FLGJ"/>
    <property type="match status" value="1"/>
</dbReference>
<evidence type="ECO:0000256" key="8">
    <source>
        <dbReference type="ARBA" id="ARBA00023295"/>
    </source>
</evidence>
<evidence type="ECO:0000256" key="6">
    <source>
        <dbReference type="ARBA" id="ARBA00022764"/>
    </source>
</evidence>